<organism evidence="1 2">
    <name type="scientific">Oryza meyeriana var. granulata</name>
    <dbReference type="NCBI Taxonomy" id="110450"/>
    <lineage>
        <taxon>Eukaryota</taxon>
        <taxon>Viridiplantae</taxon>
        <taxon>Streptophyta</taxon>
        <taxon>Embryophyta</taxon>
        <taxon>Tracheophyta</taxon>
        <taxon>Spermatophyta</taxon>
        <taxon>Magnoliopsida</taxon>
        <taxon>Liliopsida</taxon>
        <taxon>Poales</taxon>
        <taxon>Poaceae</taxon>
        <taxon>BOP clade</taxon>
        <taxon>Oryzoideae</taxon>
        <taxon>Oryzeae</taxon>
        <taxon>Oryzinae</taxon>
        <taxon>Oryza</taxon>
        <taxon>Oryza meyeriana</taxon>
    </lineage>
</organism>
<comment type="caution">
    <text evidence="1">The sequence shown here is derived from an EMBL/GenBank/DDBJ whole genome shotgun (WGS) entry which is preliminary data.</text>
</comment>
<dbReference type="EMBL" id="SPHZ02000006">
    <property type="protein sequence ID" value="KAF0910673.1"/>
    <property type="molecule type" value="Genomic_DNA"/>
</dbReference>
<evidence type="ECO:0000313" key="1">
    <source>
        <dbReference type="EMBL" id="KAF0910673.1"/>
    </source>
</evidence>
<keyword evidence="2" id="KW-1185">Reference proteome</keyword>
<protein>
    <submittedName>
        <fullName evidence="1">Uncharacterized protein</fullName>
    </submittedName>
</protein>
<dbReference type="Proteomes" id="UP000479710">
    <property type="component" value="Unassembled WGS sequence"/>
</dbReference>
<evidence type="ECO:0000313" key="2">
    <source>
        <dbReference type="Proteomes" id="UP000479710"/>
    </source>
</evidence>
<dbReference type="AlphaFoldDB" id="A0A6G1DG04"/>
<accession>A0A6G1DG04</accession>
<sequence length="78" mass="8603">MAGTTRSWHAMDPADRETAGIACDAIMQFRTTGMARVRGRVERSYWEMASASSLMRGMASVGNARRMVMARMADGHYG</sequence>
<reference evidence="1 2" key="1">
    <citation type="submission" date="2019-11" db="EMBL/GenBank/DDBJ databases">
        <title>Whole genome sequence of Oryza granulata.</title>
        <authorList>
            <person name="Li W."/>
        </authorList>
    </citation>
    <scope>NUCLEOTIDE SEQUENCE [LARGE SCALE GENOMIC DNA]</scope>
    <source>
        <strain evidence="2">cv. Menghai</strain>
        <tissue evidence="1">Leaf</tissue>
    </source>
</reference>
<gene>
    <name evidence="1" type="ORF">E2562_004665</name>
</gene>
<name>A0A6G1DG04_9ORYZ</name>
<proteinExistence type="predicted"/>